<proteinExistence type="predicted"/>
<accession>A0A2T0I3H9</accession>
<dbReference type="Proteomes" id="UP000239731">
    <property type="component" value="Unassembled WGS sequence"/>
</dbReference>
<evidence type="ECO:0000256" key="1">
    <source>
        <dbReference type="SAM" id="Phobius"/>
    </source>
</evidence>
<keyword evidence="1" id="KW-1133">Transmembrane helix</keyword>
<name>A0A2T0I3H9_PSEFL</name>
<protein>
    <submittedName>
        <fullName evidence="2">Uncharacterized protein</fullName>
    </submittedName>
</protein>
<evidence type="ECO:0000313" key="3">
    <source>
        <dbReference type="Proteomes" id="UP000239731"/>
    </source>
</evidence>
<feature type="transmembrane region" description="Helical" evidence="1">
    <location>
        <begin position="6"/>
        <end position="26"/>
    </location>
</feature>
<gene>
    <name evidence="2" type="ORF">C7A10_19310</name>
</gene>
<dbReference type="AlphaFoldDB" id="A0A2T0I3H9"/>
<dbReference type="RefSeq" id="WP_106118242.1">
    <property type="nucleotide sequence ID" value="NZ_PVUH01000013.1"/>
</dbReference>
<keyword evidence="1" id="KW-0472">Membrane</keyword>
<sequence length="72" mass="8231">MELALWIIAILLLLIYLLLRQAVLLLRKDLPKLIKVASDLNVERLDQVAERVEDVRGSIDSLALNSSHQLER</sequence>
<keyword evidence="1" id="KW-0812">Transmembrane</keyword>
<reference evidence="2 3" key="1">
    <citation type="submission" date="2018-03" db="EMBL/GenBank/DDBJ databases">
        <title>Blue discolouration in mozzarella cheese caused by Pseudomonas fluorescens.</title>
        <authorList>
            <person name="Chiesa F."/>
            <person name="Dalmasso A."/>
            <person name="Lomonaco S."/>
        </authorList>
    </citation>
    <scope>NUCLEOTIDE SEQUENCE [LARGE SCALE GENOMIC DNA]</scope>
    <source>
        <strain evidence="2 3">11293</strain>
    </source>
</reference>
<organism evidence="2 3">
    <name type="scientific">Pseudomonas fluorescens</name>
    <dbReference type="NCBI Taxonomy" id="294"/>
    <lineage>
        <taxon>Bacteria</taxon>
        <taxon>Pseudomonadati</taxon>
        <taxon>Pseudomonadota</taxon>
        <taxon>Gammaproteobacteria</taxon>
        <taxon>Pseudomonadales</taxon>
        <taxon>Pseudomonadaceae</taxon>
        <taxon>Pseudomonas</taxon>
    </lineage>
</organism>
<evidence type="ECO:0000313" key="2">
    <source>
        <dbReference type="EMBL" id="PRW89893.1"/>
    </source>
</evidence>
<comment type="caution">
    <text evidence="2">The sequence shown here is derived from an EMBL/GenBank/DDBJ whole genome shotgun (WGS) entry which is preliminary data.</text>
</comment>
<dbReference type="EMBL" id="PVUH01000013">
    <property type="protein sequence ID" value="PRW89893.1"/>
    <property type="molecule type" value="Genomic_DNA"/>
</dbReference>